<proteinExistence type="predicted"/>
<dbReference type="InterPro" id="IPR005135">
    <property type="entry name" value="Endo/exonuclease/phosphatase"/>
</dbReference>
<dbReference type="Gene3D" id="3.60.10.10">
    <property type="entry name" value="Endonuclease/exonuclease/phosphatase"/>
    <property type="match status" value="1"/>
</dbReference>
<dbReference type="PANTHER" id="PTHR14859:SF1">
    <property type="entry name" value="PGAP2-INTERACTING PROTEIN"/>
    <property type="match status" value="1"/>
</dbReference>
<dbReference type="SUPFAM" id="SSF56219">
    <property type="entry name" value="DNase I-like"/>
    <property type="match status" value="1"/>
</dbReference>
<feature type="domain" description="Endonuclease/exonuclease/phosphatase" evidence="1">
    <location>
        <begin position="28"/>
        <end position="251"/>
    </location>
</feature>
<accession>A0A401LYE3</accession>
<evidence type="ECO:0000259" key="1">
    <source>
        <dbReference type="Pfam" id="PF03372"/>
    </source>
</evidence>
<dbReference type="Proteomes" id="UP000288079">
    <property type="component" value="Unassembled WGS sequence"/>
</dbReference>
<dbReference type="AlphaFoldDB" id="A0A401LYE3"/>
<protein>
    <recommendedName>
        <fullName evidence="1">Endonuclease/exonuclease/phosphatase domain-containing protein</fullName>
    </recommendedName>
</protein>
<keyword evidence="3" id="KW-1185">Reference proteome</keyword>
<dbReference type="InterPro" id="IPR036691">
    <property type="entry name" value="Endo/exonu/phosph_ase_sf"/>
</dbReference>
<dbReference type="GO" id="GO:0016020">
    <property type="term" value="C:membrane"/>
    <property type="evidence" value="ECO:0007669"/>
    <property type="project" value="GOC"/>
</dbReference>
<dbReference type="Pfam" id="PF03372">
    <property type="entry name" value="Exo_endo_phos"/>
    <property type="match status" value="1"/>
</dbReference>
<gene>
    <name evidence="2" type="ORF">KGMB02408_35030</name>
</gene>
<evidence type="ECO:0000313" key="3">
    <source>
        <dbReference type="Proteomes" id="UP000288079"/>
    </source>
</evidence>
<dbReference type="GO" id="GO:0006506">
    <property type="term" value="P:GPI anchor biosynthetic process"/>
    <property type="evidence" value="ECO:0007669"/>
    <property type="project" value="TreeGrafter"/>
</dbReference>
<dbReference type="InterPro" id="IPR051916">
    <property type="entry name" value="GPI-anchor_lipid_remodeler"/>
</dbReference>
<reference evidence="2 3" key="1">
    <citation type="submission" date="2018-10" db="EMBL/GenBank/DDBJ databases">
        <title>Draft Genome Sequence of Bacteroides sp. KCTC 15687.</title>
        <authorList>
            <person name="Yu S.Y."/>
            <person name="Kim J.S."/>
            <person name="Oh B.S."/>
            <person name="Park S.H."/>
            <person name="Kang S.W."/>
            <person name="Park J.E."/>
            <person name="Choi S.H."/>
            <person name="Han K.I."/>
            <person name="Lee K.C."/>
            <person name="Eom M.K."/>
            <person name="Suh M.K."/>
            <person name="Lee D.H."/>
            <person name="Yoon H."/>
            <person name="Kim B."/>
            <person name="Yang S.J."/>
            <person name="Lee J.S."/>
            <person name="Lee J.H."/>
        </authorList>
    </citation>
    <scope>NUCLEOTIDE SEQUENCE [LARGE SCALE GENOMIC DNA]</scope>
    <source>
        <strain evidence="2 3">KCTC 15687</strain>
    </source>
</reference>
<organism evidence="2 3">
    <name type="scientific">Bacteroides faecalis</name>
    <dbReference type="NCBI Taxonomy" id="2447885"/>
    <lineage>
        <taxon>Bacteria</taxon>
        <taxon>Pseudomonadati</taxon>
        <taxon>Bacteroidota</taxon>
        <taxon>Bacteroidia</taxon>
        <taxon>Bacteroidales</taxon>
        <taxon>Bacteroidaceae</taxon>
        <taxon>Bacteroides</taxon>
    </lineage>
</organism>
<dbReference type="EMBL" id="BHWB01000012">
    <property type="protein sequence ID" value="GCB36558.1"/>
    <property type="molecule type" value="Genomic_DNA"/>
</dbReference>
<dbReference type="GO" id="GO:0003824">
    <property type="term" value="F:catalytic activity"/>
    <property type="evidence" value="ECO:0007669"/>
    <property type="project" value="InterPro"/>
</dbReference>
<sequence>MMACSNGNDDNENDKSVIPPQGFTVTIMSYNIYGARATDPSNTADLNALAAVINQQSPDFVLLQEVDVYTNRTGKDVHQAKDLAQLTHMNWHFTKAIDRDGGAYGDAVLSKYEIIEKKNYHMSVAPTLTGENRSVCMIKVKVKDIDLYVASTHLDHLASEDSRIFQAEQLKDIVKGIDGRLVVGGDFNATPESKTISIVKQFLNTGYKSEKLYTWSVDNPNKMIDYVMYKPLDGFIQRNYMVVKNTKASDHMPVISVLEFK</sequence>
<dbReference type="PANTHER" id="PTHR14859">
    <property type="entry name" value="CALCOFLUOR WHITE HYPERSENSITIVE PROTEIN PRECURSOR"/>
    <property type="match status" value="1"/>
</dbReference>
<evidence type="ECO:0000313" key="2">
    <source>
        <dbReference type="EMBL" id="GCB36558.1"/>
    </source>
</evidence>
<name>A0A401LYE3_9BACE</name>
<comment type="caution">
    <text evidence="2">The sequence shown here is derived from an EMBL/GenBank/DDBJ whole genome shotgun (WGS) entry which is preliminary data.</text>
</comment>